<dbReference type="AlphaFoldDB" id="A0A291GP69"/>
<evidence type="ECO:0000313" key="2">
    <source>
        <dbReference type="Proteomes" id="UP000218165"/>
    </source>
</evidence>
<dbReference type="Proteomes" id="UP000218165">
    <property type="component" value="Chromosome"/>
</dbReference>
<proteinExistence type="predicted"/>
<accession>A0A291GP69</accession>
<reference evidence="2" key="1">
    <citation type="submission" date="2017-09" db="EMBL/GenBank/DDBJ databases">
        <title>Brachybacterium sp. VM2412.</title>
        <authorList>
            <person name="Tak E.J."/>
            <person name="Bae J.-W."/>
        </authorList>
    </citation>
    <scope>NUCLEOTIDE SEQUENCE [LARGE SCALE GENOMIC DNA]</scope>
    <source>
        <strain evidence="2">VM2412</strain>
    </source>
</reference>
<gene>
    <name evidence="1" type="ORF">CFK38_11250</name>
</gene>
<dbReference type="EMBL" id="CP023563">
    <property type="protein sequence ID" value="ATG52031.1"/>
    <property type="molecule type" value="Genomic_DNA"/>
</dbReference>
<protein>
    <submittedName>
        <fullName evidence="1">Uncharacterized protein</fullName>
    </submittedName>
</protein>
<name>A0A291GP69_9MICO</name>
<evidence type="ECO:0000313" key="1">
    <source>
        <dbReference type="EMBL" id="ATG52031.1"/>
    </source>
</evidence>
<sequence length="112" mass="12006">MRAQHDLLHAGVADDGKCFEGVVELACDGVVDEVVQRYTEDVGKPCEEAKGGVVSSACSQRADVVRGDRYALLGEGLDNAGRCVELGAVWGERHRAEEQVESLCEVRNVFGG</sequence>
<keyword evidence="2" id="KW-1185">Reference proteome</keyword>
<dbReference type="KEGG" id="brz:CFK38_11250"/>
<organism evidence="1 2">
    <name type="scientific">Brachybacterium vulturis</name>
    <dbReference type="NCBI Taxonomy" id="2017484"/>
    <lineage>
        <taxon>Bacteria</taxon>
        <taxon>Bacillati</taxon>
        <taxon>Actinomycetota</taxon>
        <taxon>Actinomycetes</taxon>
        <taxon>Micrococcales</taxon>
        <taxon>Dermabacteraceae</taxon>
        <taxon>Brachybacterium</taxon>
    </lineage>
</organism>